<dbReference type="InterPro" id="IPR038728">
    <property type="entry name" value="YkvI-like"/>
</dbReference>
<feature type="transmembrane region" description="Helical" evidence="1">
    <location>
        <begin position="12"/>
        <end position="34"/>
    </location>
</feature>
<gene>
    <name evidence="2" type="ORF">HMPREF6123_1569</name>
</gene>
<evidence type="ECO:0000313" key="3">
    <source>
        <dbReference type="Proteomes" id="UP000004121"/>
    </source>
</evidence>
<accession>C2KYK0</accession>
<keyword evidence="1" id="KW-0812">Transmembrane</keyword>
<feature type="transmembrane region" description="Helical" evidence="1">
    <location>
        <begin position="46"/>
        <end position="67"/>
    </location>
</feature>
<keyword evidence="1" id="KW-1133">Transmembrane helix</keyword>
<dbReference type="AlphaFoldDB" id="C2KYK0"/>
<evidence type="ECO:0008006" key="4">
    <source>
        <dbReference type="Google" id="ProtNLM"/>
    </source>
</evidence>
<feature type="transmembrane region" description="Helical" evidence="1">
    <location>
        <begin position="93"/>
        <end position="114"/>
    </location>
</feature>
<organism evidence="2 3">
    <name type="scientific">Oribacterium sinus F0268</name>
    <dbReference type="NCBI Taxonomy" id="585501"/>
    <lineage>
        <taxon>Bacteria</taxon>
        <taxon>Bacillati</taxon>
        <taxon>Bacillota</taxon>
        <taxon>Clostridia</taxon>
        <taxon>Lachnospirales</taxon>
        <taxon>Lachnospiraceae</taxon>
        <taxon>Oribacterium</taxon>
    </lineage>
</organism>
<keyword evidence="3" id="KW-1185">Reference proteome</keyword>
<protein>
    <recommendedName>
        <fullName evidence="4">Branched-chain amino acid transport protein</fullName>
    </recommendedName>
</protein>
<reference evidence="2 3" key="1">
    <citation type="submission" date="2009-04" db="EMBL/GenBank/DDBJ databases">
        <authorList>
            <person name="Qin X."/>
            <person name="Bachman B."/>
            <person name="Battles P."/>
            <person name="Bell A."/>
            <person name="Bess C."/>
            <person name="Bickham C."/>
            <person name="Chaboub L."/>
            <person name="Chen D."/>
            <person name="Coyle M."/>
            <person name="Deiros D.R."/>
            <person name="Dinh H."/>
            <person name="Forbes L."/>
            <person name="Fowler G."/>
            <person name="Francisco L."/>
            <person name="Fu Q."/>
            <person name="Gubbala S."/>
            <person name="Hale W."/>
            <person name="Han Y."/>
            <person name="Hemphill L."/>
            <person name="Highlander S.K."/>
            <person name="Hirani K."/>
            <person name="Hogues M."/>
            <person name="Jackson L."/>
            <person name="Jakkamsetti A."/>
            <person name="Javaid M."/>
            <person name="Jiang H."/>
            <person name="Korchina V."/>
            <person name="Kovar C."/>
            <person name="Lara F."/>
            <person name="Lee S."/>
            <person name="Mata R."/>
            <person name="Mathew T."/>
            <person name="Moen C."/>
            <person name="Morales K."/>
            <person name="Munidasa M."/>
            <person name="Nazareth L."/>
            <person name="Ngo R."/>
            <person name="Nguyen L."/>
            <person name="Okwuonu G."/>
            <person name="Ongeri F."/>
            <person name="Patil S."/>
            <person name="Petrosino J."/>
            <person name="Pham C."/>
            <person name="Pham P."/>
            <person name="Pu L.-L."/>
            <person name="Puazo M."/>
            <person name="Raj R."/>
            <person name="Reid J."/>
            <person name="Rouhana J."/>
            <person name="Saada N."/>
            <person name="Shang Y."/>
            <person name="Simmons D."/>
            <person name="Thornton R."/>
            <person name="Warren J."/>
            <person name="Weissenberger G."/>
            <person name="Zhang J."/>
            <person name="Zhang L."/>
            <person name="Zhou C."/>
            <person name="Zhu D."/>
            <person name="Muzny D."/>
            <person name="Worley K."/>
            <person name="Gibbs R."/>
        </authorList>
    </citation>
    <scope>NUCLEOTIDE SEQUENCE [LARGE SCALE GENOMIC DNA]</scope>
    <source>
        <strain evidence="2 3">F0268</strain>
    </source>
</reference>
<name>C2KYK0_9FIRM</name>
<dbReference type="PANTHER" id="PTHR37814">
    <property type="entry name" value="CONSERVED MEMBRANE PROTEIN"/>
    <property type="match status" value="1"/>
</dbReference>
<feature type="transmembrane region" description="Helical" evidence="1">
    <location>
        <begin position="230"/>
        <end position="256"/>
    </location>
</feature>
<dbReference type="STRING" id="585501.HMPREF6123_1569"/>
<evidence type="ECO:0000256" key="1">
    <source>
        <dbReference type="SAM" id="Phobius"/>
    </source>
</evidence>
<feature type="transmembrane region" description="Helical" evidence="1">
    <location>
        <begin position="199"/>
        <end position="218"/>
    </location>
</feature>
<keyword evidence="1" id="KW-0472">Membrane</keyword>
<dbReference type="EMBL" id="ACKX01000160">
    <property type="protein sequence ID" value="EEJ51145.1"/>
    <property type="molecule type" value="Genomic_DNA"/>
</dbReference>
<comment type="caution">
    <text evidence="2">The sequence shown here is derived from an EMBL/GenBank/DDBJ whole genome shotgun (WGS) entry which is preliminary data.</text>
</comment>
<feature type="transmembrane region" description="Helical" evidence="1">
    <location>
        <begin position="338"/>
        <end position="357"/>
    </location>
</feature>
<dbReference type="Proteomes" id="UP000004121">
    <property type="component" value="Unassembled WGS sequence"/>
</dbReference>
<feature type="transmembrane region" description="Helical" evidence="1">
    <location>
        <begin position="126"/>
        <end position="144"/>
    </location>
</feature>
<feature type="transmembrane region" description="Helical" evidence="1">
    <location>
        <begin position="312"/>
        <end position="332"/>
    </location>
</feature>
<dbReference type="PANTHER" id="PTHR37814:SF1">
    <property type="entry name" value="MEMBRANE PROTEIN"/>
    <property type="match status" value="1"/>
</dbReference>
<proteinExistence type="predicted"/>
<evidence type="ECO:0000313" key="2">
    <source>
        <dbReference type="EMBL" id="EEJ51145.1"/>
    </source>
</evidence>
<feature type="transmembrane region" description="Helical" evidence="1">
    <location>
        <begin position="276"/>
        <end position="300"/>
    </location>
</feature>
<sequence length="380" mass="40550">MERNMDKKKCSLGAIIGFCGACIAFYIGAGFATMQEVMQYEASYGSKLWIVILVISVIYIYTNLSFATNGNRLSLSRGGDIYNHYCGKYIGTFYDYFSAFFCYMCFIVMCGGANSTATQQWGLPNGVGAVILTACVIATAIFGLDGILNALGKIGPLIIVIILLVSVMSGVKGIGNFTANLKQVDSGDLKLAQVGNGNPLLSGFSYGGFVILWFAAFLGEVGAKNKLKEVNYGMLLSTVFIMGTAVLASIALICYIGETGHADIPALVLANSISPILAQALAIIIFCGIYTTSVPLLWTGVGKVAKEGTQKYKLLTVIGGVVGCVIACFLPYKGLVNVLYGMNGYLGFILVGFMLVYDIRTRMSKTKLHSKMATAEHAIA</sequence>
<dbReference type="InParanoid" id="C2KYK0"/>
<feature type="transmembrane region" description="Helical" evidence="1">
    <location>
        <begin position="156"/>
        <end position="179"/>
    </location>
</feature>
<dbReference type="eggNOG" id="COG3949">
    <property type="taxonomic scope" value="Bacteria"/>
</dbReference>
<dbReference type="HOGENOM" id="CLU_043930_0_1_9"/>